<organism evidence="1 2">
    <name type="scientific">Pluteus cervinus</name>
    <dbReference type="NCBI Taxonomy" id="181527"/>
    <lineage>
        <taxon>Eukaryota</taxon>
        <taxon>Fungi</taxon>
        <taxon>Dikarya</taxon>
        <taxon>Basidiomycota</taxon>
        <taxon>Agaricomycotina</taxon>
        <taxon>Agaricomycetes</taxon>
        <taxon>Agaricomycetidae</taxon>
        <taxon>Agaricales</taxon>
        <taxon>Pluteineae</taxon>
        <taxon>Pluteaceae</taxon>
        <taxon>Pluteus</taxon>
    </lineage>
</organism>
<keyword evidence="2" id="KW-1185">Reference proteome</keyword>
<protein>
    <submittedName>
        <fullName evidence="1">Uncharacterized protein</fullName>
    </submittedName>
</protein>
<reference evidence="1 2" key="1">
    <citation type="journal article" date="2019" name="Nat. Ecol. Evol.">
        <title>Megaphylogeny resolves global patterns of mushroom evolution.</title>
        <authorList>
            <person name="Varga T."/>
            <person name="Krizsan K."/>
            <person name="Foldi C."/>
            <person name="Dima B."/>
            <person name="Sanchez-Garcia M."/>
            <person name="Sanchez-Ramirez S."/>
            <person name="Szollosi G.J."/>
            <person name="Szarkandi J.G."/>
            <person name="Papp V."/>
            <person name="Albert L."/>
            <person name="Andreopoulos W."/>
            <person name="Angelini C."/>
            <person name="Antonin V."/>
            <person name="Barry K.W."/>
            <person name="Bougher N.L."/>
            <person name="Buchanan P."/>
            <person name="Buyck B."/>
            <person name="Bense V."/>
            <person name="Catcheside P."/>
            <person name="Chovatia M."/>
            <person name="Cooper J."/>
            <person name="Damon W."/>
            <person name="Desjardin D."/>
            <person name="Finy P."/>
            <person name="Geml J."/>
            <person name="Haridas S."/>
            <person name="Hughes K."/>
            <person name="Justo A."/>
            <person name="Karasinski D."/>
            <person name="Kautmanova I."/>
            <person name="Kiss B."/>
            <person name="Kocsube S."/>
            <person name="Kotiranta H."/>
            <person name="LaButti K.M."/>
            <person name="Lechner B.E."/>
            <person name="Liimatainen K."/>
            <person name="Lipzen A."/>
            <person name="Lukacs Z."/>
            <person name="Mihaltcheva S."/>
            <person name="Morgado L.N."/>
            <person name="Niskanen T."/>
            <person name="Noordeloos M.E."/>
            <person name="Ohm R.A."/>
            <person name="Ortiz-Santana B."/>
            <person name="Ovrebo C."/>
            <person name="Racz N."/>
            <person name="Riley R."/>
            <person name="Savchenko A."/>
            <person name="Shiryaev A."/>
            <person name="Soop K."/>
            <person name="Spirin V."/>
            <person name="Szebenyi C."/>
            <person name="Tomsovsky M."/>
            <person name="Tulloss R.E."/>
            <person name="Uehling J."/>
            <person name="Grigoriev I.V."/>
            <person name="Vagvolgyi C."/>
            <person name="Papp T."/>
            <person name="Martin F.M."/>
            <person name="Miettinen O."/>
            <person name="Hibbett D.S."/>
            <person name="Nagy L.G."/>
        </authorList>
    </citation>
    <scope>NUCLEOTIDE SEQUENCE [LARGE SCALE GENOMIC DNA]</scope>
    <source>
        <strain evidence="1 2">NL-1719</strain>
    </source>
</reference>
<name>A0ACD3B239_9AGAR</name>
<dbReference type="Proteomes" id="UP000308600">
    <property type="component" value="Unassembled WGS sequence"/>
</dbReference>
<accession>A0ACD3B239</accession>
<evidence type="ECO:0000313" key="2">
    <source>
        <dbReference type="Proteomes" id="UP000308600"/>
    </source>
</evidence>
<sequence length="541" mass="58605">MPFLCLPHIFVGTKTKSPKVKNASLPVDEYVDTGRPATALDPLLVLCDDAAISTPLTPPPNCGEFLDARLDSWKFDVPWELRSALVVEPPYTSFQKLRGHKRDIPNGTTSTLDYQEDELILHDAEADNGHEALVSLNASESATKAPVVYPIGPAGSRFVEHLESVIHEDEILEFLRTEAGQVSALKDARRRISRIRRIRNWLSKHLLCKPPTSPFTQIDDGAEPQDLSYHIPVSIKETTLPTTPPVSMASPHVTSLALSRTDLAYTEDPLNICDVDVSQSCGDLVPSVHSIPSVGQMPMESSPLPSLHFNLPWIPSSWLLHSYAIPSFPSIPSMHNIDISTVRISASPLSCLFQEVQSLLDEIKTLSHTPSRLLPRPRRLLPPIPSSKREQETFHAPITNQPTPTHLSSGRRTTAIVPSTRVTLPRTPAKSNTLPRPSSSLEIQVPPAAPSLKSIAVFSDNAALGDPSAAIPLKPSDTGSLSPSGSLDGCNSSTPASPCLPRLKGKTNARENTPPSTVGQGHVSQLSDTSISPRQSSVCLC</sequence>
<dbReference type="EMBL" id="ML208289">
    <property type="protein sequence ID" value="TFK72100.1"/>
    <property type="molecule type" value="Genomic_DNA"/>
</dbReference>
<proteinExistence type="predicted"/>
<gene>
    <name evidence="1" type="ORF">BDN72DRAFT_836688</name>
</gene>
<evidence type="ECO:0000313" key="1">
    <source>
        <dbReference type="EMBL" id="TFK72100.1"/>
    </source>
</evidence>